<evidence type="ECO:0000313" key="1">
    <source>
        <dbReference type="EMBL" id="MBD8036911.1"/>
    </source>
</evidence>
<dbReference type="EMBL" id="JACSPZ010000004">
    <property type="protein sequence ID" value="MBD8036911.1"/>
    <property type="molecule type" value="Genomic_DNA"/>
</dbReference>
<reference evidence="1 2" key="1">
    <citation type="submission" date="2020-08" db="EMBL/GenBank/DDBJ databases">
        <title>A Genomic Blueprint of the Chicken Gut Microbiome.</title>
        <authorList>
            <person name="Gilroy R."/>
            <person name="Ravi A."/>
            <person name="Getino M."/>
            <person name="Pursley I."/>
            <person name="Horton D.L."/>
            <person name="Alikhan N.-F."/>
            <person name="Baker D."/>
            <person name="Gharbi K."/>
            <person name="Hall N."/>
            <person name="Watson M."/>
            <person name="Adriaenssens E.M."/>
            <person name="Foster-Nyarko E."/>
            <person name="Jarju S."/>
            <person name="Secka A."/>
            <person name="Antonio M."/>
            <person name="Oren A."/>
            <person name="Chaudhuri R."/>
            <person name="La Ragione R.M."/>
            <person name="Hildebrand F."/>
            <person name="Pallen M.J."/>
        </authorList>
    </citation>
    <scope>NUCLEOTIDE SEQUENCE [LARGE SCALE GENOMIC DNA]</scope>
    <source>
        <strain evidence="1 2">A46</strain>
    </source>
</reference>
<name>A0ABR8XY74_9BACL</name>
<proteinExistence type="predicted"/>
<evidence type="ECO:0000313" key="2">
    <source>
        <dbReference type="Proteomes" id="UP000619101"/>
    </source>
</evidence>
<sequence>MKKILLILAVSVAVCFIYFYKPPVLSSDAALFHAEKFLLNPNEEEWGTVTFNGLEEIPEENIGVNLSQKSGFWNELLNRMQWEVSIKSPEMNSTIVLDAHTGKFISYFGAFS</sequence>
<accession>A0ABR8XY74</accession>
<protein>
    <submittedName>
        <fullName evidence="1">Uncharacterized protein</fullName>
    </submittedName>
</protein>
<keyword evidence="2" id="KW-1185">Reference proteome</keyword>
<comment type="caution">
    <text evidence="1">The sequence shown here is derived from an EMBL/GenBank/DDBJ whole genome shotgun (WGS) entry which is preliminary data.</text>
</comment>
<dbReference type="RefSeq" id="WP_191699905.1">
    <property type="nucleotide sequence ID" value="NZ_JACSPZ010000004.1"/>
</dbReference>
<organism evidence="1 2">
    <name type="scientific">Solibacillus faecavium</name>
    <dbReference type="NCBI Taxonomy" id="2762221"/>
    <lineage>
        <taxon>Bacteria</taxon>
        <taxon>Bacillati</taxon>
        <taxon>Bacillota</taxon>
        <taxon>Bacilli</taxon>
        <taxon>Bacillales</taxon>
        <taxon>Caryophanaceae</taxon>
        <taxon>Solibacillus</taxon>
    </lineage>
</organism>
<gene>
    <name evidence="1" type="ORF">H9635_09155</name>
</gene>
<dbReference type="Proteomes" id="UP000619101">
    <property type="component" value="Unassembled WGS sequence"/>
</dbReference>